<dbReference type="EMBL" id="CP036295">
    <property type="protein sequence ID" value="QCC86503.1"/>
    <property type="molecule type" value="Genomic_DNA"/>
</dbReference>
<dbReference type="Pfam" id="PF17042">
    <property type="entry name" value="NBD_C"/>
    <property type="match status" value="1"/>
</dbReference>
<keyword evidence="6" id="KW-0119">Carbohydrate metabolism</keyword>
<evidence type="ECO:0000256" key="4">
    <source>
        <dbReference type="ARBA" id="ARBA00022777"/>
    </source>
</evidence>
<dbReference type="Gene3D" id="3.40.50.10840">
    <property type="entry name" value="Putative sugar-binding, N-terminal domain"/>
    <property type="match status" value="1"/>
</dbReference>
<evidence type="ECO:0000259" key="8">
    <source>
        <dbReference type="Pfam" id="PF17042"/>
    </source>
</evidence>
<evidence type="ECO:0000256" key="1">
    <source>
        <dbReference type="ARBA" id="ARBA00005715"/>
    </source>
</evidence>
<evidence type="ECO:0000259" key="7">
    <source>
        <dbReference type="Pfam" id="PF07005"/>
    </source>
</evidence>
<dbReference type="AlphaFoldDB" id="A0A4P7UJG5"/>
<evidence type="ECO:0000256" key="2">
    <source>
        <dbReference type="ARBA" id="ARBA00022679"/>
    </source>
</evidence>
<feature type="domain" description="Four-carbon acid sugar kinase N-terminal" evidence="7">
    <location>
        <begin position="6"/>
        <end position="227"/>
    </location>
</feature>
<gene>
    <name evidence="9" type="ORF">DDIC_11580</name>
</gene>
<name>A0A4P7UJG5_DESDE</name>
<feature type="domain" description="Four-carbon acid sugar kinase nucleotide binding" evidence="8">
    <location>
        <begin position="252"/>
        <end position="402"/>
    </location>
</feature>
<dbReference type="InterPro" id="IPR037051">
    <property type="entry name" value="4-carb_acid_sugar_kinase_N_sf"/>
</dbReference>
<dbReference type="Proteomes" id="UP000297065">
    <property type="component" value="Chromosome"/>
</dbReference>
<dbReference type="InterPro" id="IPR031475">
    <property type="entry name" value="NBD_C"/>
</dbReference>
<comment type="similarity">
    <text evidence="1">Belongs to the four-carbon acid sugar kinase family.</text>
</comment>
<evidence type="ECO:0000313" key="10">
    <source>
        <dbReference type="Proteomes" id="UP000297065"/>
    </source>
</evidence>
<protein>
    <submittedName>
        <fullName evidence="9">Four-carbon acid sugar kinase family protein</fullName>
    </submittedName>
</protein>
<dbReference type="OrthoDB" id="191465at2"/>
<evidence type="ECO:0000256" key="6">
    <source>
        <dbReference type="ARBA" id="ARBA00023277"/>
    </source>
</evidence>
<evidence type="ECO:0000256" key="5">
    <source>
        <dbReference type="ARBA" id="ARBA00022840"/>
    </source>
</evidence>
<keyword evidence="2" id="KW-0808">Transferase</keyword>
<evidence type="ECO:0000313" key="9">
    <source>
        <dbReference type="EMBL" id="QCC86503.1"/>
    </source>
</evidence>
<reference evidence="9 10" key="1">
    <citation type="submission" date="2019-02" db="EMBL/GenBank/DDBJ databases">
        <title>Complete Genome Sequence of Desulfovibrio desulfuricans IC1, a Sulfonate Utilizing Anaerobe.</title>
        <authorList>
            <person name="Day L.A."/>
            <person name="De Leon K.B."/>
            <person name="Wall J.D."/>
        </authorList>
    </citation>
    <scope>NUCLEOTIDE SEQUENCE [LARGE SCALE GENOMIC DNA]</scope>
    <source>
        <strain evidence="9 10">IC1</strain>
    </source>
</reference>
<dbReference type="RefSeq" id="WP_136400582.1">
    <property type="nucleotide sequence ID" value="NZ_CP036295.1"/>
</dbReference>
<dbReference type="GO" id="GO:0005524">
    <property type="term" value="F:ATP binding"/>
    <property type="evidence" value="ECO:0007669"/>
    <property type="project" value="UniProtKB-KW"/>
</dbReference>
<keyword evidence="5" id="KW-0067">ATP-binding</keyword>
<keyword evidence="3" id="KW-0547">Nucleotide-binding</keyword>
<dbReference type="GO" id="GO:0016301">
    <property type="term" value="F:kinase activity"/>
    <property type="evidence" value="ECO:0007669"/>
    <property type="project" value="UniProtKB-KW"/>
</dbReference>
<evidence type="ECO:0000256" key="3">
    <source>
        <dbReference type="ARBA" id="ARBA00022741"/>
    </source>
</evidence>
<dbReference type="SUPFAM" id="SSF142764">
    <property type="entry name" value="YgbK-like"/>
    <property type="match status" value="1"/>
</dbReference>
<sequence length="419" mass="43238">MKQSWFVLADDLTGAADCAIGFAKNGMVSDVLFESDTAAVTDAPVLAVDAASRPLTATAAAQKHAALLERHYRKGMRLYKKLDSLLRGQPAAETAAAIRTLRRLGGPAFALLAPAFPATGRTTVNGCVLVNGVPLENTEVWARDHSYASGDLAAALKPEGLKVRAVLLADVRKGAKTIAAMVAAAMAEGLDGVVCDAETPEDLASIAEATHAMADRLFWVGTGGLAVPLARMSRPEQGACAVRLPQSGHGLLLVVGSVVKVSREALRHVLTTRRIEHHAFTAGQLLDGAGPELEARGLAVAQALAAGRDVAVEIAEVEHPDMTLGGALAASLARVLHKALESAAGLVVTGGETAANLMAEVGIHGIRLVAEVESGVPAGMTLGRFSLPIVTKAGSFGTERTLASSLDFLKAAINKGELA</sequence>
<dbReference type="InterPro" id="IPR010737">
    <property type="entry name" value="4-carb_acid_sugar_kinase_N"/>
</dbReference>
<dbReference type="InterPro" id="IPR042213">
    <property type="entry name" value="NBD_C_sf"/>
</dbReference>
<dbReference type="Pfam" id="PF07005">
    <property type="entry name" value="SBD_N"/>
    <property type="match status" value="1"/>
</dbReference>
<keyword evidence="4 9" id="KW-0418">Kinase</keyword>
<dbReference type="Gene3D" id="3.40.980.20">
    <property type="entry name" value="Four-carbon acid sugar kinase, nucleotide binding domain"/>
    <property type="match status" value="1"/>
</dbReference>
<organism evidence="9 10">
    <name type="scientific">Desulfovibrio desulfuricans</name>
    <dbReference type="NCBI Taxonomy" id="876"/>
    <lineage>
        <taxon>Bacteria</taxon>
        <taxon>Pseudomonadati</taxon>
        <taxon>Thermodesulfobacteriota</taxon>
        <taxon>Desulfovibrionia</taxon>
        <taxon>Desulfovibrionales</taxon>
        <taxon>Desulfovibrionaceae</taxon>
        <taxon>Desulfovibrio</taxon>
    </lineage>
</organism>
<accession>A0A4P7UJG5</accession>
<proteinExistence type="inferred from homology"/>